<dbReference type="AlphaFoldDB" id="A0A6C0EBE9"/>
<accession>A0A6C0EBE9</accession>
<evidence type="ECO:0000256" key="1">
    <source>
        <dbReference type="SAM" id="Phobius"/>
    </source>
</evidence>
<keyword evidence="1" id="KW-0812">Transmembrane</keyword>
<evidence type="ECO:0000313" key="2">
    <source>
        <dbReference type="EMBL" id="QHT25723.1"/>
    </source>
</evidence>
<keyword evidence="1" id="KW-0472">Membrane</keyword>
<reference evidence="2" key="1">
    <citation type="journal article" date="2020" name="Nature">
        <title>Giant virus diversity and host interactions through global metagenomics.</title>
        <authorList>
            <person name="Schulz F."/>
            <person name="Roux S."/>
            <person name="Paez-Espino D."/>
            <person name="Jungbluth S."/>
            <person name="Walsh D.A."/>
            <person name="Denef V.J."/>
            <person name="McMahon K.D."/>
            <person name="Konstantinidis K.T."/>
            <person name="Eloe-Fadrosh E.A."/>
            <person name="Kyrpides N.C."/>
            <person name="Woyke T."/>
        </authorList>
    </citation>
    <scope>NUCLEOTIDE SEQUENCE</scope>
    <source>
        <strain evidence="2">GVMAG-M-3300023179-27</strain>
    </source>
</reference>
<organism evidence="2">
    <name type="scientific">viral metagenome</name>
    <dbReference type="NCBI Taxonomy" id="1070528"/>
    <lineage>
        <taxon>unclassified sequences</taxon>
        <taxon>metagenomes</taxon>
        <taxon>organismal metagenomes</taxon>
    </lineage>
</organism>
<sequence>MGAMGAAESGMILFGILCLTCLVFLGYTWFHNKPSMKGLIAFCCTQWCCMMIAMGGMIFLSAQAPSAAPFVVVCIVVICNVMNIFGLNLKFINFVDGIVD</sequence>
<keyword evidence="1" id="KW-1133">Transmembrane helix</keyword>
<name>A0A6C0EBE9_9ZZZZ</name>
<dbReference type="EMBL" id="MN739774">
    <property type="protein sequence ID" value="QHT25723.1"/>
    <property type="molecule type" value="Genomic_DNA"/>
</dbReference>
<feature type="transmembrane region" description="Helical" evidence="1">
    <location>
        <begin position="12"/>
        <end position="30"/>
    </location>
</feature>
<feature type="transmembrane region" description="Helical" evidence="1">
    <location>
        <begin position="39"/>
        <end position="60"/>
    </location>
</feature>
<feature type="transmembrane region" description="Helical" evidence="1">
    <location>
        <begin position="66"/>
        <end position="85"/>
    </location>
</feature>
<proteinExistence type="predicted"/>
<protein>
    <submittedName>
        <fullName evidence="2">Uncharacterized protein</fullName>
    </submittedName>
</protein>